<name>A0A4R2LAY1_9GAMM</name>
<dbReference type="EMBL" id="SLWY01000004">
    <property type="protein sequence ID" value="TCO82640.1"/>
    <property type="molecule type" value="Genomic_DNA"/>
</dbReference>
<dbReference type="RefSeq" id="WP_132539086.1">
    <property type="nucleotide sequence ID" value="NZ_SLWY01000004.1"/>
</dbReference>
<gene>
    <name evidence="1" type="ORF">EV699_10432</name>
</gene>
<proteinExistence type="predicted"/>
<comment type="caution">
    <text evidence="1">The sequence shown here is derived from an EMBL/GenBank/DDBJ whole genome shotgun (WGS) entry which is preliminary data.</text>
</comment>
<reference evidence="1 2" key="1">
    <citation type="submission" date="2019-03" db="EMBL/GenBank/DDBJ databases">
        <title>Genomic Encyclopedia of Type Strains, Phase IV (KMG-IV): sequencing the most valuable type-strain genomes for metagenomic binning, comparative biology and taxonomic classification.</title>
        <authorList>
            <person name="Goeker M."/>
        </authorList>
    </citation>
    <scope>NUCLEOTIDE SEQUENCE [LARGE SCALE GENOMIC DNA]</scope>
    <source>
        <strain evidence="1 2">DSM 25287</strain>
    </source>
</reference>
<evidence type="ECO:0000313" key="1">
    <source>
        <dbReference type="EMBL" id="TCO82640.1"/>
    </source>
</evidence>
<keyword evidence="2" id="KW-1185">Reference proteome</keyword>
<dbReference type="AlphaFoldDB" id="A0A4R2LAY1"/>
<protein>
    <submittedName>
        <fullName evidence="1">Uncharacterized protein</fullName>
    </submittedName>
</protein>
<sequence length="87" mass="9936">MKLNVNVEATPQELREFLGLPNVQPLQEEMMATIRENMRKGVQGFDPVTLMKPFLSPQVPMQSLENLQKAFWETFSKASIARRDGAE</sequence>
<dbReference type="InterPro" id="IPR045502">
    <property type="entry name" value="DUF6489"/>
</dbReference>
<accession>A0A4R2LAY1</accession>
<dbReference type="Proteomes" id="UP000295765">
    <property type="component" value="Unassembled WGS sequence"/>
</dbReference>
<dbReference type="OrthoDB" id="5740990at2"/>
<evidence type="ECO:0000313" key="2">
    <source>
        <dbReference type="Proteomes" id="UP000295765"/>
    </source>
</evidence>
<organism evidence="1 2">
    <name type="scientific">Plasticicumulans lactativorans</name>
    <dbReference type="NCBI Taxonomy" id="1133106"/>
    <lineage>
        <taxon>Bacteria</taxon>
        <taxon>Pseudomonadati</taxon>
        <taxon>Pseudomonadota</taxon>
        <taxon>Gammaproteobacteria</taxon>
        <taxon>Candidatus Competibacteraceae</taxon>
        <taxon>Plasticicumulans</taxon>
    </lineage>
</organism>
<dbReference type="Pfam" id="PF20099">
    <property type="entry name" value="DUF6489"/>
    <property type="match status" value="1"/>
</dbReference>